<gene>
    <name evidence="3" type="ORF">SEPCBS57363_006593</name>
</gene>
<keyword evidence="2" id="KW-0812">Transmembrane</keyword>
<feature type="transmembrane region" description="Helical" evidence="2">
    <location>
        <begin position="408"/>
        <end position="426"/>
    </location>
</feature>
<name>A0ABP0E3W1_9PEZI</name>
<evidence type="ECO:0000313" key="4">
    <source>
        <dbReference type="Proteomes" id="UP001642501"/>
    </source>
</evidence>
<evidence type="ECO:0000256" key="1">
    <source>
        <dbReference type="SAM" id="MobiDB-lite"/>
    </source>
</evidence>
<feature type="transmembrane region" description="Helical" evidence="2">
    <location>
        <begin position="297"/>
        <end position="320"/>
    </location>
</feature>
<proteinExistence type="predicted"/>
<keyword evidence="4" id="KW-1185">Reference proteome</keyword>
<accession>A0ABP0E3W1</accession>
<evidence type="ECO:0000313" key="3">
    <source>
        <dbReference type="EMBL" id="CAK7275265.1"/>
    </source>
</evidence>
<feature type="transmembrane region" description="Helical" evidence="2">
    <location>
        <begin position="210"/>
        <end position="235"/>
    </location>
</feature>
<protein>
    <submittedName>
        <fullName evidence="3">Uncharacterized protein</fullName>
    </submittedName>
</protein>
<reference evidence="3 4" key="1">
    <citation type="submission" date="2024-01" db="EMBL/GenBank/DDBJ databases">
        <authorList>
            <person name="Allen C."/>
            <person name="Tagirdzhanova G."/>
        </authorList>
    </citation>
    <scope>NUCLEOTIDE SEQUENCE [LARGE SCALE GENOMIC DNA]</scope>
    <source>
        <strain evidence="3 4">CBS 573.63</strain>
    </source>
</reference>
<evidence type="ECO:0000256" key="2">
    <source>
        <dbReference type="SAM" id="Phobius"/>
    </source>
</evidence>
<organism evidence="3 4">
    <name type="scientific">Sporothrix epigloea</name>
    <dbReference type="NCBI Taxonomy" id="1892477"/>
    <lineage>
        <taxon>Eukaryota</taxon>
        <taxon>Fungi</taxon>
        <taxon>Dikarya</taxon>
        <taxon>Ascomycota</taxon>
        <taxon>Pezizomycotina</taxon>
        <taxon>Sordariomycetes</taxon>
        <taxon>Sordariomycetidae</taxon>
        <taxon>Ophiostomatales</taxon>
        <taxon>Ophiostomataceae</taxon>
        <taxon>Sporothrix</taxon>
    </lineage>
</organism>
<dbReference type="Proteomes" id="UP001642501">
    <property type="component" value="Unassembled WGS sequence"/>
</dbReference>
<feature type="compositionally biased region" description="Basic and acidic residues" evidence="1">
    <location>
        <begin position="57"/>
        <end position="66"/>
    </location>
</feature>
<dbReference type="EMBL" id="CAWUOM010000213">
    <property type="protein sequence ID" value="CAK7275265.1"/>
    <property type="molecule type" value="Genomic_DNA"/>
</dbReference>
<feature type="transmembrane region" description="Helical" evidence="2">
    <location>
        <begin position="432"/>
        <end position="455"/>
    </location>
</feature>
<feature type="region of interest" description="Disordered" evidence="1">
    <location>
        <begin position="1"/>
        <end position="73"/>
    </location>
</feature>
<sequence>MARPKSSKASQKPADDDSITVNIDLPPSQPATRKKTLATAVEADAPRKTRGHRRSKSKSEYSHDGDGVGTDDGDKAVAAVASKAAKTRKKAAKSSSAASKELDRSLRKAKKVVSELSDSFEGTRTWPLPGVLSDILEGDLGELGRMAVWSLASLIVSMTTRALLVTVSTGRSQTWVAWPSHVYTPDLFSIGSLLAMFASRTLRMTLSNGYLAIPNLIAVNVLYYGPIVYLLSLYYDVPLSTALLSEGIDFASELVPLSIHHYVLRRNIMEADAEVESDDEDNVLLYDKSVFFDPLSYVYSSVFAAVLYGFTFVQSCRFFLPTTFVVHFYGIATVELARVHTLSPSIPPNVYEVLSAVFQSVPTVLLNLGCGIAARTFIFNHQYGLTDASPGFSRSAAFQRRVVTARSAALSFAVGISIFLHCYYIIQGVDAVGAISFASIWAVAPLLVGVGLGFAGV</sequence>
<comment type="caution">
    <text evidence="3">The sequence shown here is derived from an EMBL/GenBank/DDBJ whole genome shotgun (WGS) entry which is preliminary data.</text>
</comment>
<keyword evidence="2" id="KW-0472">Membrane</keyword>
<keyword evidence="2" id="KW-1133">Transmembrane helix</keyword>